<dbReference type="InterPro" id="IPR024041">
    <property type="entry name" value="NH4_transpt_AmtB-like_dom"/>
</dbReference>
<keyword evidence="5 6" id="KW-0472">Membrane</keyword>
<feature type="transmembrane region" description="Helical" evidence="6">
    <location>
        <begin position="108"/>
        <end position="127"/>
    </location>
</feature>
<keyword evidence="3 6" id="KW-0812">Transmembrane</keyword>
<evidence type="ECO:0000259" key="7">
    <source>
        <dbReference type="Pfam" id="PF00909"/>
    </source>
</evidence>
<feature type="transmembrane region" description="Helical" evidence="6">
    <location>
        <begin position="12"/>
        <end position="33"/>
    </location>
</feature>
<feature type="transmembrane region" description="Helical" evidence="6">
    <location>
        <begin position="326"/>
        <end position="343"/>
    </location>
</feature>
<dbReference type="RefSeq" id="XP_015267130.1">
    <property type="nucleotide sequence ID" value="XM_015411644.1"/>
</dbReference>
<dbReference type="GeneID" id="107110819"/>
<keyword evidence="8" id="KW-1185">Reference proteome</keyword>
<feature type="transmembrane region" description="Helical" evidence="6">
    <location>
        <begin position="286"/>
        <end position="306"/>
    </location>
</feature>
<feature type="transmembrane region" description="Helical" evidence="6">
    <location>
        <begin position="264"/>
        <end position="280"/>
    </location>
</feature>
<dbReference type="InterPro" id="IPR029020">
    <property type="entry name" value="Ammonium/urea_transptr"/>
</dbReference>
<dbReference type="SUPFAM" id="SSF111352">
    <property type="entry name" value="Ammonium transporter"/>
    <property type="match status" value="1"/>
</dbReference>
<proteinExistence type="inferred from homology"/>
<evidence type="ECO:0000256" key="2">
    <source>
        <dbReference type="ARBA" id="ARBA00011036"/>
    </source>
</evidence>
<dbReference type="Gene3D" id="1.10.3430.10">
    <property type="entry name" value="Ammonium transporter AmtB like domains"/>
    <property type="match status" value="1"/>
</dbReference>
<dbReference type="Proteomes" id="UP000694871">
    <property type="component" value="Unplaced"/>
</dbReference>
<feature type="transmembrane region" description="Helical" evidence="6">
    <location>
        <begin position="45"/>
        <end position="64"/>
    </location>
</feature>
<protein>
    <submittedName>
        <fullName evidence="9">RH-like protein</fullName>
    </submittedName>
</protein>
<keyword evidence="4 6" id="KW-1133">Transmembrane helix</keyword>
<dbReference type="PANTHER" id="PTHR11730">
    <property type="entry name" value="AMMONIUM TRANSPORTER"/>
    <property type="match status" value="1"/>
</dbReference>
<name>A0ABM1K093_GEKJA</name>
<dbReference type="PRINTS" id="PR00342">
    <property type="entry name" value="RHESUSRHD"/>
</dbReference>
<feature type="transmembrane region" description="Helical" evidence="6">
    <location>
        <begin position="203"/>
        <end position="223"/>
    </location>
</feature>
<evidence type="ECO:0000256" key="4">
    <source>
        <dbReference type="ARBA" id="ARBA00022989"/>
    </source>
</evidence>
<evidence type="ECO:0000313" key="8">
    <source>
        <dbReference type="Proteomes" id="UP000694871"/>
    </source>
</evidence>
<feature type="transmembrane region" description="Helical" evidence="6">
    <location>
        <begin position="235"/>
        <end position="252"/>
    </location>
</feature>
<feature type="domain" description="Ammonium transporter AmtB-like" evidence="7">
    <location>
        <begin position="24"/>
        <end position="383"/>
    </location>
</feature>
<feature type="transmembrane region" description="Helical" evidence="6">
    <location>
        <begin position="134"/>
        <end position="152"/>
    </location>
</feature>
<dbReference type="Pfam" id="PF00909">
    <property type="entry name" value="Ammonium_transp"/>
    <property type="match status" value="1"/>
</dbReference>
<dbReference type="InterPro" id="IPR002229">
    <property type="entry name" value="RhesusRHD"/>
</dbReference>
<reference evidence="9" key="1">
    <citation type="submission" date="2025-08" db="UniProtKB">
        <authorList>
            <consortium name="RefSeq"/>
        </authorList>
    </citation>
    <scope>IDENTIFICATION</scope>
</reference>
<feature type="transmembrane region" description="Helical" evidence="6">
    <location>
        <begin position="76"/>
        <end position="96"/>
    </location>
</feature>
<dbReference type="PANTHER" id="PTHR11730:SF43">
    <property type="entry name" value="BLOOD GROUP RH(CE) POLYPEPTIDE-RELATED"/>
    <property type="match status" value="1"/>
</dbReference>
<evidence type="ECO:0000313" key="9">
    <source>
        <dbReference type="RefSeq" id="XP_015267130.1"/>
    </source>
</evidence>
<accession>A0ABM1K093</accession>
<comment type="similarity">
    <text evidence="2">Belongs to the ammonium transporter (TC 2.A.49) family. Rh subfamily.</text>
</comment>
<organism evidence="8 9">
    <name type="scientific">Gekko japonicus</name>
    <name type="common">Schlegel's Japanese gecko</name>
    <dbReference type="NCBI Taxonomy" id="146911"/>
    <lineage>
        <taxon>Eukaryota</taxon>
        <taxon>Metazoa</taxon>
        <taxon>Chordata</taxon>
        <taxon>Craniata</taxon>
        <taxon>Vertebrata</taxon>
        <taxon>Euteleostomi</taxon>
        <taxon>Lepidosauria</taxon>
        <taxon>Squamata</taxon>
        <taxon>Bifurcata</taxon>
        <taxon>Gekkota</taxon>
        <taxon>Gekkonidae</taxon>
        <taxon>Gekkoninae</taxon>
        <taxon>Gekko</taxon>
    </lineage>
</organism>
<feature type="transmembrane region" description="Helical" evidence="6">
    <location>
        <begin position="363"/>
        <end position="384"/>
    </location>
</feature>
<evidence type="ECO:0000256" key="1">
    <source>
        <dbReference type="ARBA" id="ARBA00004141"/>
    </source>
</evidence>
<sequence length="412" mass="45651">MASKYPPSLRIHLPALILVYETCFILIFYFFVLYDRERDLDIYPAFQDVSVMVCFGFGFFLAFLRRYSFSSTGFGLLLTALGVQWAVIMDGFLFHFSHGKVKISLQSILTAIMSIPTVLISAGAVLGKANPIQLIFMAMMEVTIFTTNRWIAVGILQVPNHLSMMYVHVFGTYFGLMIAWWLYHPSLSQKAEKENTKPVSRLFAMLGTLFLWMFWPSFNSVLIDVGHKSVTIYNTYFAIASSTVAAFALSVATNKDGKFSMAQIHNATLAGGVAIGFSASSIQQPWIAMTLGLLAGSISILGSVFLQKCLNTSLRIHDTCGVHTTFGLPSLFGGIAHIILTLADHWGSSNQSHWGYMALMELGALSLSIVLSLVAGLVTGFLLVSKLWKASHVTKYFDDQAYWEFPHLAIGY</sequence>
<feature type="transmembrane region" description="Helical" evidence="6">
    <location>
        <begin position="164"/>
        <end position="183"/>
    </location>
</feature>
<comment type="subcellular location">
    <subcellularLocation>
        <location evidence="1">Membrane</location>
        <topology evidence="1">Multi-pass membrane protein</topology>
    </subcellularLocation>
</comment>
<evidence type="ECO:0000256" key="5">
    <source>
        <dbReference type="ARBA" id="ARBA00023136"/>
    </source>
</evidence>
<evidence type="ECO:0000256" key="3">
    <source>
        <dbReference type="ARBA" id="ARBA00022692"/>
    </source>
</evidence>
<gene>
    <name evidence="9" type="primary">LOC107110819</name>
</gene>
<evidence type="ECO:0000256" key="6">
    <source>
        <dbReference type="SAM" id="Phobius"/>
    </source>
</evidence>